<accession>A0A0L7QXP2</accession>
<protein>
    <submittedName>
        <fullName evidence="2">Uncharacterized protein</fullName>
    </submittedName>
</protein>
<dbReference type="AlphaFoldDB" id="A0A0L7QXP2"/>
<proteinExistence type="predicted"/>
<name>A0A0L7QXP2_9HYME</name>
<dbReference type="EMBL" id="KQ414700">
    <property type="protein sequence ID" value="KOC63372.1"/>
    <property type="molecule type" value="Genomic_DNA"/>
</dbReference>
<reference evidence="2 3" key="1">
    <citation type="submission" date="2015-07" db="EMBL/GenBank/DDBJ databases">
        <title>The genome of Habropoda laboriosa.</title>
        <authorList>
            <person name="Pan H."/>
            <person name="Kapheim K."/>
        </authorList>
    </citation>
    <scope>NUCLEOTIDE SEQUENCE [LARGE SCALE GENOMIC DNA]</scope>
    <source>
        <strain evidence="2">0110345459</strain>
    </source>
</reference>
<gene>
    <name evidence="2" type="ORF">WH47_04090</name>
</gene>
<dbReference type="OrthoDB" id="70030at2759"/>
<sequence>MGSGQSARMLTIDNEEIGVIAISESVVERLTQQMNEKNAEGVKKVRSATLREPSSTDVESPQLPHNDVPANFGNSMHYPQVTLTALMMHQQKEQELRSQDNYWQKRLQNLEKKHSKINDIIDAEYKKAAEELYVI</sequence>
<evidence type="ECO:0000313" key="2">
    <source>
        <dbReference type="EMBL" id="KOC63372.1"/>
    </source>
</evidence>
<dbReference type="Proteomes" id="UP000053825">
    <property type="component" value="Unassembled WGS sequence"/>
</dbReference>
<dbReference type="STRING" id="597456.A0A0L7QXP2"/>
<keyword evidence="3" id="KW-1185">Reference proteome</keyword>
<feature type="region of interest" description="Disordered" evidence="1">
    <location>
        <begin position="36"/>
        <end position="75"/>
    </location>
</feature>
<evidence type="ECO:0000256" key="1">
    <source>
        <dbReference type="SAM" id="MobiDB-lite"/>
    </source>
</evidence>
<evidence type="ECO:0000313" key="3">
    <source>
        <dbReference type="Proteomes" id="UP000053825"/>
    </source>
</evidence>
<organism evidence="2 3">
    <name type="scientific">Habropoda laboriosa</name>
    <dbReference type="NCBI Taxonomy" id="597456"/>
    <lineage>
        <taxon>Eukaryota</taxon>
        <taxon>Metazoa</taxon>
        <taxon>Ecdysozoa</taxon>
        <taxon>Arthropoda</taxon>
        <taxon>Hexapoda</taxon>
        <taxon>Insecta</taxon>
        <taxon>Pterygota</taxon>
        <taxon>Neoptera</taxon>
        <taxon>Endopterygota</taxon>
        <taxon>Hymenoptera</taxon>
        <taxon>Apocrita</taxon>
        <taxon>Aculeata</taxon>
        <taxon>Apoidea</taxon>
        <taxon>Anthophila</taxon>
        <taxon>Apidae</taxon>
        <taxon>Habropoda</taxon>
    </lineage>
</organism>